<dbReference type="Gene3D" id="4.10.1000.10">
    <property type="entry name" value="Zinc finger, CCCH-type"/>
    <property type="match status" value="1"/>
</dbReference>
<evidence type="ECO:0000256" key="5">
    <source>
        <dbReference type="ARBA" id="ARBA00022771"/>
    </source>
</evidence>
<feature type="zinc finger region" description="C3H1-type" evidence="10">
    <location>
        <begin position="116"/>
        <end position="143"/>
    </location>
</feature>
<evidence type="ECO:0000259" key="12">
    <source>
        <dbReference type="PROSITE" id="PS50103"/>
    </source>
</evidence>
<evidence type="ECO:0000256" key="4">
    <source>
        <dbReference type="ARBA" id="ARBA00022737"/>
    </source>
</evidence>
<feature type="domain" description="C3H1-type" evidence="12">
    <location>
        <begin position="89"/>
        <end position="113"/>
    </location>
</feature>
<dbReference type="GO" id="GO:0003723">
    <property type="term" value="F:RNA binding"/>
    <property type="evidence" value="ECO:0007669"/>
    <property type="project" value="UniProtKB-KW"/>
</dbReference>
<evidence type="ECO:0000259" key="13">
    <source>
        <dbReference type="PROSITE" id="PS50882"/>
    </source>
</evidence>
<dbReference type="Gene3D" id="3.10.590.10">
    <property type="entry name" value="ph1033 like domains"/>
    <property type="match status" value="1"/>
</dbReference>
<dbReference type="InterPro" id="IPR045348">
    <property type="entry name" value="CPSF4/Yth1"/>
</dbReference>
<feature type="zinc finger region" description="C3H1-type" evidence="10">
    <location>
        <begin position="61"/>
        <end position="88"/>
    </location>
</feature>
<dbReference type="SMART" id="SM00356">
    <property type="entry name" value="ZnF_C3H1"/>
    <property type="match status" value="3"/>
</dbReference>
<feature type="region of interest" description="Disordered" evidence="11">
    <location>
        <begin position="27"/>
        <end position="60"/>
    </location>
</feature>
<dbReference type="FunFam" id="4.10.1000.10:FF:000017">
    <property type="entry name" value="Cleavage and polyadenylation specificity factor 30 kDa subunit"/>
    <property type="match status" value="1"/>
</dbReference>
<keyword evidence="6 10" id="KW-0862">Zinc</keyword>
<dbReference type="Proteomes" id="UP001231189">
    <property type="component" value="Unassembled WGS sequence"/>
</dbReference>
<keyword evidence="2" id="KW-0507">mRNA processing</keyword>
<feature type="zinc finger region" description="C3H1-type" evidence="10">
    <location>
        <begin position="89"/>
        <end position="113"/>
    </location>
</feature>
<feature type="domain" description="C3H1-type" evidence="12">
    <location>
        <begin position="116"/>
        <end position="143"/>
    </location>
</feature>
<dbReference type="GO" id="GO:0008270">
    <property type="term" value="F:zinc ion binding"/>
    <property type="evidence" value="ECO:0007669"/>
    <property type="project" value="UniProtKB-KW"/>
</dbReference>
<keyword evidence="8" id="KW-0238">DNA-binding</keyword>
<dbReference type="GO" id="GO:0003677">
    <property type="term" value="F:DNA binding"/>
    <property type="evidence" value="ECO:0007669"/>
    <property type="project" value="UniProtKB-KW"/>
</dbReference>
<dbReference type="SUPFAM" id="SSF90229">
    <property type="entry name" value="CCCH zinc finger"/>
    <property type="match status" value="1"/>
</dbReference>
<keyword evidence="4" id="KW-0677">Repeat</keyword>
<evidence type="ECO:0000256" key="11">
    <source>
        <dbReference type="SAM" id="MobiDB-lite"/>
    </source>
</evidence>
<dbReference type="InterPro" id="IPR007275">
    <property type="entry name" value="YTH_domain"/>
</dbReference>
<dbReference type="PANTHER" id="PTHR23102:SF24">
    <property type="entry name" value="CLEAVAGE AND POLYADENYLATION SPECIFICITY FACTOR SUBUNIT 4"/>
    <property type="match status" value="1"/>
</dbReference>
<proteinExistence type="predicted"/>
<evidence type="ECO:0000256" key="7">
    <source>
        <dbReference type="ARBA" id="ARBA00022884"/>
    </source>
</evidence>
<feature type="compositionally biased region" description="Polar residues" evidence="11">
    <location>
        <begin position="242"/>
        <end position="262"/>
    </location>
</feature>
<dbReference type="PANTHER" id="PTHR23102">
    <property type="entry name" value="CLEAVAGE AND POLYADENYLATION SPECIFICITY FACTOR SUBUNIT 4-RELATED"/>
    <property type="match status" value="1"/>
</dbReference>
<evidence type="ECO:0000313" key="14">
    <source>
        <dbReference type="EMBL" id="KAK1615105.1"/>
    </source>
</evidence>
<keyword evidence="15" id="KW-1185">Reference proteome</keyword>
<evidence type="ECO:0000256" key="1">
    <source>
        <dbReference type="ARBA" id="ARBA00004123"/>
    </source>
</evidence>
<comment type="subcellular location">
    <subcellularLocation>
        <location evidence="1">Nucleus</location>
    </subcellularLocation>
</comment>
<feature type="compositionally biased region" description="Polar residues" evidence="11">
    <location>
        <begin position="178"/>
        <end position="189"/>
    </location>
</feature>
<dbReference type="PROSITE" id="PS50103">
    <property type="entry name" value="ZF_C3H1"/>
    <property type="match status" value="3"/>
</dbReference>
<name>A0AAD8R560_LOLMU</name>
<keyword evidence="9" id="KW-0539">Nucleus</keyword>
<feature type="region of interest" description="Disordered" evidence="11">
    <location>
        <begin position="165"/>
        <end position="192"/>
    </location>
</feature>
<dbReference type="PROSITE" id="PS50882">
    <property type="entry name" value="YTH"/>
    <property type="match status" value="1"/>
</dbReference>
<evidence type="ECO:0000256" key="6">
    <source>
        <dbReference type="ARBA" id="ARBA00022833"/>
    </source>
</evidence>
<dbReference type="InterPro" id="IPR036855">
    <property type="entry name" value="Znf_CCCH_sf"/>
</dbReference>
<gene>
    <name evidence="14" type="ORF">QYE76_020622</name>
</gene>
<keyword evidence="7" id="KW-0694">RNA-binding</keyword>
<feature type="compositionally biased region" description="Low complexity" evidence="11">
    <location>
        <begin position="227"/>
        <end position="241"/>
    </location>
</feature>
<evidence type="ECO:0000256" key="3">
    <source>
        <dbReference type="ARBA" id="ARBA00022723"/>
    </source>
</evidence>
<feature type="domain" description="YTH" evidence="13">
    <location>
        <begin position="260"/>
        <end position="292"/>
    </location>
</feature>
<evidence type="ECO:0000256" key="2">
    <source>
        <dbReference type="ARBA" id="ARBA00022664"/>
    </source>
</evidence>
<feature type="domain" description="C3H1-type" evidence="12">
    <location>
        <begin position="61"/>
        <end position="88"/>
    </location>
</feature>
<dbReference type="EMBL" id="JAUUTY010000006">
    <property type="protein sequence ID" value="KAK1615105.1"/>
    <property type="molecule type" value="Genomic_DNA"/>
</dbReference>
<evidence type="ECO:0000256" key="9">
    <source>
        <dbReference type="ARBA" id="ARBA00023242"/>
    </source>
</evidence>
<sequence length="292" mass="31364">MDGDDGHLVFDFEKFLDADAAAAGSGSGSGSAAPALPSSDAPAPAPAAAGPHRGQARRSGTVRQTVCRHWLRGLCMKGDSCDFLHQYDLNRMPVCHFFSAYGYCREEDCSYKHITEDLPPECSMYNMGFCPNGPHCQHRHVRKPGPPPPPEEVVKKLLQMESLHYGSSSGTYLPGDNKISQQEKPQVQPGSVLKSRKLAANATPVVKQPAAHPVQTANPQHVPPPHTLQQQQQNVQAQGVPNGSSDQATITASPPPQGQSRYSVVKSCNQEDLGISVQPGIWASQKGVVVSF</sequence>
<keyword evidence="3 10" id="KW-0479">Metal-binding</keyword>
<evidence type="ECO:0000313" key="15">
    <source>
        <dbReference type="Proteomes" id="UP001231189"/>
    </source>
</evidence>
<keyword evidence="5 10" id="KW-0863">Zinc-finger</keyword>
<organism evidence="14 15">
    <name type="scientific">Lolium multiflorum</name>
    <name type="common">Italian ryegrass</name>
    <name type="synonym">Lolium perenne subsp. multiflorum</name>
    <dbReference type="NCBI Taxonomy" id="4521"/>
    <lineage>
        <taxon>Eukaryota</taxon>
        <taxon>Viridiplantae</taxon>
        <taxon>Streptophyta</taxon>
        <taxon>Embryophyta</taxon>
        <taxon>Tracheophyta</taxon>
        <taxon>Spermatophyta</taxon>
        <taxon>Magnoliopsida</taxon>
        <taxon>Liliopsida</taxon>
        <taxon>Poales</taxon>
        <taxon>Poaceae</taxon>
        <taxon>BOP clade</taxon>
        <taxon>Pooideae</taxon>
        <taxon>Poodae</taxon>
        <taxon>Poeae</taxon>
        <taxon>Poeae Chloroplast Group 2 (Poeae type)</taxon>
        <taxon>Loliodinae</taxon>
        <taxon>Loliinae</taxon>
        <taxon>Lolium</taxon>
    </lineage>
</organism>
<protein>
    <submittedName>
        <fullName evidence="14">Uncharacterized protein</fullName>
    </submittedName>
</protein>
<evidence type="ECO:0000256" key="10">
    <source>
        <dbReference type="PROSITE-ProRule" id="PRU00723"/>
    </source>
</evidence>
<feature type="compositionally biased region" description="Low complexity" evidence="11">
    <location>
        <begin position="27"/>
        <end position="51"/>
    </location>
</feature>
<accession>A0AAD8R560</accession>
<comment type="caution">
    <text evidence="14">The sequence shown here is derived from an EMBL/GenBank/DDBJ whole genome shotgun (WGS) entry which is preliminary data.</text>
</comment>
<dbReference type="GO" id="GO:0006397">
    <property type="term" value="P:mRNA processing"/>
    <property type="evidence" value="ECO:0007669"/>
    <property type="project" value="UniProtKB-KW"/>
</dbReference>
<evidence type="ECO:0000256" key="8">
    <source>
        <dbReference type="ARBA" id="ARBA00023125"/>
    </source>
</evidence>
<dbReference type="GO" id="GO:0005634">
    <property type="term" value="C:nucleus"/>
    <property type="evidence" value="ECO:0007669"/>
    <property type="project" value="UniProtKB-SubCell"/>
</dbReference>
<dbReference type="InterPro" id="IPR000571">
    <property type="entry name" value="Znf_CCCH"/>
</dbReference>
<feature type="region of interest" description="Disordered" evidence="11">
    <location>
        <begin position="206"/>
        <end position="262"/>
    </location>
</feature>
<dbReference type="AlphaFoldDB" id="A0AAD8R560"/>
<reference evidence="14" key="1">
    <citation type="submission" date="2023-07" db="EMBL/GenBank/DDBJ databases">
        <title>A chromosome-level genome assembly of Lolium multiflorum.</title>
        <authorList>
            <person name="Chen Y."/>
            <person name="Copetti D."/>
            <person name="Kolliker R."/>
            <person name="Studer B."/>
        </authorList>
    </citation>
    <scope>NUCLEOTIDE SEQUENCE</scope>
    <source>
        <strain evidence="14">02402/16</strain>
        <tissue evidence="14">Leaf</tissue>
    </source>
</reference>